<evidence type="ECO:0000313" key="2">
    <source>
        <dbReference type="EMBL" id="TLS38150.1"/>
    </source>
</evidence>
<comment type="caution">
    <text evidence="2">The sequence shown here is derived from an EMBL/GenBank/DDBJ whole genome shotgun (WGS) entry which is preliminary data.</text>
</comment>
<proteinExistence type="predicted"/>
<dbReference type="InterPro" id="IPR025309">
    <property type="entry name" value="KTSC_dom"/>
</dbReference>
<sequence length="76" mass="9263">MKFTTFNKKMWNLSLFDRIGYDHRLKILRIEFLNGRKVEFDEVNEHTVFHLVVAPNKEKFYYDFIKNVFSGRTIES</sequence>
<accession>A0A5R9F7B0</accession>
<dbReference type="RefSeq" id="WP_138124349.1">
    <property type="nucleotide sequence ID" value="NZ_SWLG01000004.1"/>
</dbReference>
<dbReference type="Pfam" id="PF13619">
    <property type="entry name" value="KTSC"/>
    <property type="match status" value="1"/>
</dbReference>
<feature type="domain" description="KTSC" evidence="1">
    <location>
        <begin position="15"/>
        <end position="69"/>
    </location>
</feature>
<name>A0A5R9F7B0_9BACL</name>
<protein>
    <submittedName>
        <fullName evidence="2">KTSC domain-containing protein</fullName>
    </submittedName>
</protein>
<evidence type="ECO:0000259" key="1">
    <source>
        <dbReference type="Pfam" id="PF13619"/>
    </source>
</evidence>
<dbReference type="AlphaFoldDB" id="A0A5R9F7B0"/>
<gene>
    <name evidence="2" type="ORF">FCL54_06310</name>
</gene>
<reference evidence="2 3" key="1">
    <citation type="submission" date="2019-04" db="EMBL/GenBank/DDBJ databases">
        <title>Bacillus caeni sp. nov., a bacterium isolated from mangrove sediment.</title>
        <authorList>
            <person name="Huang H."/>
            <person name="Mo K."/>
            <person name="Hu Y."/>
        </authorList>
    </citation>
    <scope>NUCLEOTIDE SEQUENCE [LARGE SCALE GENOMIC DNA]</scope>
    <source>
        <strain evidence="2 3">HB172195</strain>
    </source>
</reference>
<organism evidence="2 3">
    <name type="scientific">Exobacillus caeni</name>
    <dbReference type="NCBI Taxonomy" id="2574798"/>
    <lineage>
        <taxon>Bacteria</taxon>
        <taxon>Bacillati</taxon>
        <taxon>Bacillota</taxon>
        <taxon>Bacilli</taxon>
        <taxon>Bacillales</taxon>
        <taxon>Guptibacillaceae</taxon>
        <taxon>Exobacillus</taxon>
    </lineage>
</organism>
<dbReference type="Proteomes" id="UP000308230">
    <property type="component" value="Unassembled WGS sequence"/>
</dbReference>
<evidence type="ECO:0000313" key="3">
    <source>
        <dbReference type="Proteomes" id="UP000308230"/>
    </source>
</evidence>
<dbReference type="OrthoDB" id="2968926at2"/>
<dbReference type="EMBL" id="SWLG01000004">
    <property type="protein sequence ID" value="TLS38150.1"/>
    <property type="molecule type" value="Genomic_DNA"/>
</dbReference>
<keyword evidence="3" id="KW-1185">Reference proteome</keyword>